<dbReference type="InterPro" id="IPR020806">
    <property type="entry name" value="PKS_PP-bd"/>
</dbReference>
<dbReference type="InterPro" id="IPR006162">
    <property type="entry name" value="Ppantetheine_attach_site"/>
</dbReference>
<dbReference type="InterPro" id="IPR009081">
    <property type="entry name" value="PP-bd_ACP"/>
</dbReference>
<sequence length="1938" mass="220816">MKTINEFLSHLNSLDVKLWSETAPGASSEIRLRCNAPKDVLTPDLKTELAERKAEILEFLQEINQTSASIQPVARTGTLPLSFAQQRLWFLDRLEPGNPFYNQPSAFRLTGELQVGILEQSLQEIIKRHEILRTTFTTVTEHPVQVISPTVDFRLPVIDLTTLSSTEQEREIKELAQQEAQSPFNLERDLLLRVTLLKCSCQEHIILFTTHHIVSDDWSTGILIQELATLYQAFLEGKPSPLPELSIQYADFAVWQRQWLQGKAQQTQLNYWKQQLGSNPPVLNLPTDYPRPTKLTYQGATQSFILSPYLTQALKALCQQEKVTLFMLLLAAFKVLLYRYSHQEDIVVGTPIANRNRAEIEGLIGFFVNTLVLRINLEGNLSFTELLQRVKQVTLGAYSHQDLPFEKLVEELKPERHLNRNPLFDVMFALQNAPESELKLPGLSLSSIDEDSNTAKFDLSLDIFESSFGLTGVFEYSTDLFQASTIERMIGHFQVLLKAIVTHLETKLSELPLLTEAERNQILFQWNDTKIEYPLDQCIHSLFEEQVTKTPNAVAVVYQDQQLTYQELNTKANQLAHYLQKLGVKPETLIGICVERSVEVVVGILGILKAGGAYLPLNPTHPLERLAEMLSDAQISILITQQPLVKSFDEYQAELVCLDSDWELIAQQNDQNPISEVTTNNLAYVIYTSGSTGKPKGVMVEHSSLVNNYFAWKDAYQLNSLKTHLQMANFAFDVFTGDLVRALCSGGKLVLCPQEFLLEAEQLYSLIKQHQIDCGEFVPVVLRNLIEYLEKSNQKLELKLVICGSDSWYGREYQKFPQFLGKQTRLINSFGVTEATIDSCYFELKAKQLSSEQLVPIGKPFANTQLYILDSHLQPVPIGITGELYIGGAGVARGYLNRSELTKEKFIPNPLLDVEIFHEISLQNSTLYKTGDLARYHGDGTIEYLGRIDHQVKIRGFRIELGEIEVVIASYPLVKDCVVVAYQDTTGDTRLVAYYISEAKLDIKQLRDFLKSKLPDYMIPSALVELKAFPLTPNGKCDRNSLPIPDFTLTTTQYFAPRTETEASLVKIWQEVLNLPQVGINDNFFELGGHSLLATQVVSKIRQSLSVELALRCLFEYPNIAQLANQITTSITQEIPPIKPVTRDRDLPLSFAQQRLWFLAQLEPDNPAYNIPEALRLQGKLDVEVLIQTIQVIIERHEILRTNFKVVNDEPIQVIHSQSKFQLITVDLTSLSKTEQEPEVIKLTEQEALQPFDLETDSLIKVTLIRLDDLENVILFTMHHIISDAWSIGILVEEFVTLYQAFSQQKPSHLPELPIQYADYAVWQREWLQGEVLEKQLHYWQQKLGGKLPVLKLPYQQPPLVKTNRSLSHKFELSQELTLAIQQLSRQHDATLFMVILTALKVLLYRYTQQDDIVVGADIANRNRTETEGLIGFFVNLLLLRTDLSGYPSFRELLSRVKEVTLSAYAHQDLPFERLVQELQPSRKLNQTPLFQVLLVMDNVPTQTLELPGLTISPIKEIDSKAKFDLVLFISETPSGIVGTWTYNSDFFDGNTISKLSNHYVTLLQNIVSKPDTRINNLAITIQAEQEVQTMAEITQAKSKFNKFLKVKPKAISLPSSEELIKTDFLQSGQTLPLVITPAVKDLDLIDWVKNERKFLEDKLLQHGAILFRNCQLNSITDFENLAQTICPNLFGNYGDLPRTGVSNKVYGSTPYPANKTILFHNESSHLHCYPQKIWFYCVQPAQEGGETPIVDCREVYRILDPKVREKLEQKQLMYVRNYIKGLDVSWQNFFHTEDKAVVEEHCRQSEMEFEWLPNNGLKTSKKRPAIALHPITQEKVFFNQIQLHHISYLDPQVRESLLSVFGEENLPRNVYYGDGSPLEPEDIAEINRAYQTATISFPWQKTDVLMLDNLLTAHSRNPYKGERKIVVAMGEMMNSEL</sequence>
<dbReference type="FunFam" id="1.10.1200.10:FF:000005">
    <property type="entry name" value="Nonribosomal peptide synthetase 1"/>
    <property type="match status" value="1"/>
</dbReference>
<dbReference type="Gene3D" id="3.30.559.30">
    <property type="entry name" value="Nonribosomal peptide synthetase, condensation domain"/>
    <property type="match status" value="2"/>
</dbReference>
<dbReference type="InterPro" id="IPR010071">
    <property type="entry name" value="AA_adenyl_dom"/>
</dbReference>
<dbReference type="STRING" id="111780.Sta7437_2665"/>
<dbReference type="GO" id="GO:0009366">
    <property type="term" value="C:enterobactin synthetase complex"/>
    <property type="evidence" value="ECO:0007669"/>
    <property type="project" value="TreeGrafter"/>
</dbReference>
<keyword evidence="8" id="KW-1185">Reference proteome</keyword>
<dbReference type="InterPro" id="IPR045851">
    <property type="entry name" value="AMP-bd_C_sf"/>
</dbReference>
<evidence type="ECO:0000313" key="8">
    <source>
        <dbReference type="Proteomes" id="UP000010473"/>
    </source>
</evidence>
<dbReference type="OrthoDB" id="9778383at2"/>
<evidence type="ECO:0000256" key="5">
    <source>
        <dbReference type="ARBA" id="ARBA00023002"/>
    </source>
</evidence>
<dbReference type="Gene3D" id="3.30.559.10">
    <property type="entry name" value="Chloramphenicol acetyltransferase-like domain"/>
    <property type="match status" value="2"/>
</dbReference>
<dbReference type="GO" id="GO:0008610">
    <property type="term" value="P:lipid biosynthetic process"/>
    <property type="evidence" value="ECO:0007669"/>
    <property type="project" value="UniProtKB-ARBA"/>
</dbReference>
<dbReference type="InterPro" id="IPR041464">
    <property type="entry name" value="TubC_N"/>
</dbReference>
<dbReference type="PROSITE" id="PS50075">
    <property type="entry name" value="CARRIER"/>
    <property type="match status" value="1"/>
</dbReference>
<accession>K9XVV1</accession>
<dbReference type="CDD" id="cd19531">
    <property type="entry name" value="LCL_NRPS-like"/>
    <property type="match status" value="2"/>
</dbReference>
<dbReference type="FunFam" id="3.30.559.30:FF:000001">
    <property type="entry name" value="Non-ribosomal peptide synthetase"/>
    <property type="match status" value="1"/>
</dbReference>
<dbReference type="Gene3D" id="2.30.38.10">
    <property type="entry name" value="Luciferase, Domain 3"/>
    <property type="match status" value="1"/>
</dbReference>
<dbReference type="Pfam" id="PF00550">
    <property type="entry name" value="PP-binding"/>
    <property type="match status" value="1"/>
</dbReference>
<dbReference type="InterPro" id="IPR020845">
    <property type="entry name" value="AMP-binding_CS"/>
</dbReference>
<dbReference type="Gene3D" id="1.10.1200.10">
    <property type="entry name" value="ACP-like"/>
    <property type="match status" value="1"/>
</dbReference>
<dbReference type="SUPFAM" id="SSF52777">
    <property type="entry name" value="CoA-dependent acyltransferases"/>
    <property type="match status" value="4"/>
</dbReference>
<dbReference type="EMBL" id="CP003653">
    <property type="protein sequence ID" value="AFZ36194.1"/>
    <property type="molecule type" value="Genomic_DNA"/>
</dbReference>
<dbReference type="Pfam" id="PF18563">
    <property type="entry name" value="TubC_N"/>
    <property type="match status" value="1"/>
</dbReference>
<dbReference type="EC" id="5.1.1.12" evidence="7"/>
<dbReference type="Pfam" id="PF13193">
    <property type="entry name" value="AMP-binding_C"/>
    <property type="match status" value="1"/>
</dbReference>
<dbReference type="FunFam" id="3.30.300.30:FF:000010">
    <property type="entry name" value="Enterobactin synthetase component F"/>
    <property type="match status" value="1"/>
</dbReference>
<dbReference type="SUPFAM" id="SSF56801">
    <property type="entry name" value="Acetyl-CoA synthetase-like"/>
    <property type="match status" value="1"/>
</dbReference>
<dbReference type="GO" id="GO:0050157">
    <property type="term" value="F:ornithine racemase activity"/>
    <property type="evidence" value="ECO:0007669"/>
    <property type="project" value="UniProtKB-EC"/>
</dbReference>
<dbReference type="Gene3D" id="1.10.10.1830">
    <property type="entry name" value="Non-ribosomal peptide synthase, adenylation domain"/>
    <property type="match status" value="1"/>
</dbReference>
<dbReference type="FunFam" id="3.30.559.10:FF:000012">
    <property type="entry name" value="Non-ribosomal peptide synthetase"/>
    <property type="match status" value="2"/>
</dbReference>
<dbReference type="InterPro" id="IPR000873">
    <property type="entry name" value="AMP-dep_synth/lig_dom"/>
</dbReference>
<dbReference type="PANTHER" id="PTHR45527:SF1">
    <property type="entry name" value="FATTY ACID SYNTHASE"/>
    <property type="match status" value="1"/>
</dbReference>
<comment type="cofactor">
    <cofactor evidence="1">
        <name>pantetheine 4'-phosphate</name>
        <dbReference type="ChEBI" id="CHEBI:47942"/>
    </cofactor>
</comment>
<dbReference type="Proteomes" id="UP000010473">
    <property type="component" value="Chromosome"/>
</dbReference>
<protein>
    <submittedName>
        <fullName evidence="7">Amino acid adenylation domain protein</fullName>
        <ecNumber evidence="7">5.1.1.12</ecNumber>
    </submittedName>
</protein>
<name>K9XVV1_STAC7</name>
<evidence type="ECO:0000259" key="6">
    <source>
        <dbReference type="PROSITE" id="PS50075"/>
    </source>
</evidence>
<evidence type="ECO:0000313" key="7">
    <source>
        <dbReference type="EMBL" id="AFZ36194.1"/>
    </source>
</evidence>
<dbReference type="GO" id="GO:0009239">
    <property type="term" value="P:enterobactin biosynthetic process"/>
    <property type="evidence" value="ECO:0007669"/>
    <property type="project" value="TreeGrafter"/>
</dbReference>
<dbReference type="GO" id="GO:0043041">
    <property type="term" value="P:amino acid activation for nonribosomal peptide biosynthetic process"/>
    <property type="evidence" value="ECO:0007669"/>
    <property type="project" value="TreeGrafter"/>
</dbReference>
<dbReference type="PANTHER" id="PTHR45527">
    <property type="entry name" value="NONRIBOSOMAL PEPTIDE SYNTHETASE"/>
    <property type="match status" value="1"/>
</dbReference>
<dbReference type="RefSeq" id="WP_015193862.1">
    <property type="nucleotide sequence ID" value="NC_019748.1"/>
</dbReference>
<dbReference type="FunFam" id="3.40.50.980:FF:000001">
    <property type="entry name" value="Non-ribosomal peptide synthetase"/>
    <property type="match status" value="1"/>
</dbReference>
<comment type="similarity">
    <text evidence="2">Belongs to the ATP-dependent AMP-binding enzyme family.</text>
</comment>
<keyword evidence="3" id="KW-0596">Phosphopantetheine</keyword>
<dbReference type="HOGENOM" id="CLU_000022_52_2_3"/>
<evidence type="ECO:0000256" key="4">
    <source>
        <dbReference type="ARBA" id="ARBA00022553"/>
    </source>
</evidence>
<dbReference type="eggNOG" id="COG1020">
    <property type="taxonomic scope" value="Bacteria"/>
</dbReference>
<dbReference type="Gene3D" id="3.40.50.980">
    <property type="match status" value="2"/>
</dbReference>
<dbReference type="GO" id="GO:0005829">
    <property type="term" value="C:cytosol"/>
    <property type="evidence" value="ECO:0007669"/>
    <property type="project" value="TreeGrafter"/>
</dbReference>
<dbReference type="InterPro" id="IPR025110">
    <property type="entry name" value="AMP-bd_C"/>
</dbReference>
<dbReference type="InterPro" id="IPR003819">
    <property type="entry name" value="TauD/TfdA-like"/>
</dbReference>
<dbReference type="SUPFAM" id="SSF47336">
    <property type="entry name" value="ACP-like"/>
    <property type="match status" value="1"/>
</dbReference>
<dbReference type="SUPFAM" id="SSF51197">
    <property type="entry name" value="Clavaminate synthase-like"/>
    <property type="match status" value="1"/>
</dbReference>
<dbReference type="InterPro" id="IPR042098">
    <property type="entry name" value="TauD-like_sf"/>
</dbReference>
<gene>
    <name evidence="7" type="ordered locus">Sta7437_2665</name>
</gene>
<dbReference type="Pfam" id="PF00501">
    <property type="entry name" value="AMP-binding"/>
    <property type="match status" value="1"/>
</dbReference>
<dbReference type="GO" id="GO:0047527">
    <property type="term" value="F:2,3-dihydroxybenzoate-serine ligase activity"/>
    <property type="evidence" value="ECO:0007669"/>
    <property type="project" value="TreeGrafter"/>
</dbReference>
<reference evidence="8" key="1">
    <citation type="journal article" date="2013" name="Proc. Natl. Acad. Sci. U.S.A.">
        <title>Improving the coverage of the cyanobacterial phylum using diversity-driven genome sequencing.</title>
        <authorList>
            <person name="Shih P.M."/>
            <person name="Wu D."/>
            <person name="Latifi A."/>
            <person name="Axen S.D."/>
            <person name="Fewer D.P."/>
            <person name="Talla E."/>
            <person name="Calteau A."/>
            <person name="Cai F."/>
            <person name="Tandeau de Marsac N."/>
            <person name="Rippka R."/>
            <person name="Herdman M."/>
            <person name="Sivonen K."/>
            <person name="Coursin T."/>
            <person name="Laurent T."/>
            <person name="Goodwin L."/>
            <person name="Nolan M."/>
            <person name="Davenport K.W."/>
            <person name="Han C.S."/>
            <person name="Rubin E.M."/>
            <person name="Eisen J.A."/>
            <person name="Woyke T."/>
            <person name="Gugger M."/>
            <person name="Kerfeld C.A."/>
        </authorList>
    </citation>
    <scope>NUCLEOTIDE SEQUENCE [LARGE SCALE GENOMIC DNA]</scope>
    <source>
        <strain evidence="8">ATCC 29371 / PCC 7437</strain>
    </source>
</reference>
<dbReference type="PATRIC" id="fig|111780.3.peg.2770"/>
<evidence type="ECO:0000256" key="1">
    <source>
        <dbReference type="ARBA" id="ARBA00001957"/>
    </source>
</evidence>
<dbReference type="PROSITE" id="PS00455">
    <property type="entry name" value="AMP_BINDING"/>
    <property type="match status" value="1"/>
</dbReference>
<dbReference type="GO" id="GO:0016491">
    <property type="term" value="F:oxidoreductase activity"/>
    <property type="evidence" value="ECO:0007669"/>
    <property type="project" value="UniProtKB-KW"/>
</dbReference>
<keyword evidence="4" id="KW-0597">Phosphoprotein</keyword>
<dbReference type="SMART" id="SM00823">
    <property type="entry name" value="PKS_PP"/>
    <property type="match status" value="1"/>
</dbReference>
<dbReference type="FunFam" id="3.40.50.12780:FF:000012">
    <property type="entry name" value="Non-ribosomal peptide synthetase"/>
    <property type="match status" value="1"/>
</dbReference>
<dbReference type="Pfam" id="PF00668">
    <property type="entry name" value="Condensation"/>
    <property type="match status" value="2"/>
</dbReference>
<dbReference type="PROSITE" id="PS00012">
    <property type="entry name" value="PHOSPHOPANTETHEINE"/>
    <property type="match status" value="1"/>
</dbReference>
<evidence type="ECO:0000256" key="2">
    <source>
        <dbReference type="ARBA" id="ARBA00006432"/>
    </source>
</evidence>
<dbReference type="Gene3D" id="3.60.130.10">
    <property type="entry name" value="Clavaminate synthase-like"/>
    <property type="match status" value="1"/>
</dbReference>
<dbReference type="InterPro" id="IPR001242">
    <property type="entry name" value="Condensation_dom"/>
</dbReference>
<dbReference type="KEGG" id="scs:Sta7437_2665"/>
<dbReference type="NCBIfam" id="TIGR01733">
    <property type="entry name" value="AA-adenyl-dom"/>
    <property type="match status" value="1"/>
</dbReference>
<evidence type="ECO:0000256" key="3">
    <source>
        <dbReference type="ARBA" id="ARBA00022450"/>
    </source>
</evidence>
<dbReference type="InterPro" id="IPR036736">
    <property type="entry name" value="ACP-like_sf"/>
</dbReference>
<keyword evidence="5" id="KW-0560">Oxidoreductase</keyword>
<dbReference type="InterPro" id="IPR023213">
    <property type="entry name" value="CAT-like_dom_sf"/>
</dbReference>
<dbReference type="Pfam" id="PF02668">
    <property type="entry name" value="TauD"/>
    <property type="match status" value="1"/>
</dbReference>
<dbReference type="FunFam" id="2.30.38.10:FF:000001">
    <property type="entry name" value="Non-ribosomal peptide synthetase PvdI"/>
    <property type="match status" value="1"/>
</dbReference>
<dbReference type="Gene3D" id="3.30.300.30">
    <property type="match status" value="1"/>
</dbReference>
<dbReference type="InterPro" id="IPR044894">
    <property type="entry name" value="TubC_N_sf"/>
</dbReference>
<dbReference type="CDD" id="cd05930">
    <property type="entry name" value="A_NRPS"/>
    <property type="match status" value="1"/>
</dbReference>
<feature type="domain" description="Carrier" evidence="6">
    <location>
        <begin position="1056"/>
        <end position="1131"/>
    </location>
</feature>
<dbReference type="GO" id="GO:0031177">
    <property type="term" value="F:phosphopantetheine binding"/>
    <property type="evidence" value="ECO:0007669"/>
    <property type="project" value="InterPro"/>
</dbReference>
<proteinExistence type="inferred from homology"/>
<organism evidence="7 8">
    <name type="scientific">Stanieria cyanosphaera (strain ATCC 29371 / PCC 7437)</name>
    <dbReference type="NCBI Taxonomy" id="111780"/>
    <lineage>
        <taxon>Bacteria</taxon>
        <taxon>Bacillati</taxon>
        <taxon>Cyanobacteriota</taxon>
        <taxon>Cyanophyceae</taxon>
        <taxon>Pleurocapsales</taxon>
        <taxon>Dermocarpellaceae</taxon>
        <taxon>Stanieria</taxon>
    </lineage>
</organism>
<keyword evidence="7" id="KW-0413">Isomerase</keyword>